<dbReference type="Proteomes" id="UP001233172">
    <property type="component" value="Unassembled WGS sequence"/>
</dbReference>
<dbReference type="InterPro" id="IPR003439">
    <property type="entry name" value="ABC_transporter-like_ATP-bd"/>
</dbReference>
<name>A0AAD8BZG1_BIOPF</name>
<evidence type="ECO:0000256" key="3">
    <source>
        <dbReference type="ARBA" id="ARBA00022448"/>
    </source>
</evidence>
<dbReference type="CDD" id="cd03249">
    <property type="entry name" value="ABC_MTABC3_MDL1_MDL2"/>
    <property type="match status" value="1"/>
</dbReference>
<keyword evidence="4" id="KW-0812">Transmembrane</keyword>
<dbReference type="Gene3D" id="3.40.50.300">
    <property type="entry name" value="P-loop containing nucleotide triphosphate hydrolases"/>
    <property type="match status" value="1"/>
</dbReference>
<sequence>MCKRIFLFLRVFFAIAFTGISVGQAASFLPDYTKAQLSAGYIFTMLDIIPKIDIFNTSGTKKENISGEIKLDNVHFHYPTRPDVHVLKGVSMHVRPGQTAALVGMSGCGKSTIVSLVQRYYDPSEGAILIEGVDTRDYNLKSLRSLISVVSQEPVLFDCSIRENISYGIEQQVPMADIIAAAKTANAHDFITNLPDGYETQVGEKGTQLSGGQKQRVAIARALIRNPRILLLDEATSALDTESEKIVQTALDRAREGRTCIVIAHRLSTVQNADIIYVMEQGRIVESGTHQELLSRKGVYSILVQGQQFRQDTQSSP</sequence>
<feature type="chain" id="PRO_5041911750" evidence="12">
    <location>
        <begin position="26"/>
        <end position="317"/>
    </location>
</feature>
<comment type="subcellular location">
    <subcellularLocation>
        <location evidence="1">Membrane</location>
        <topology evidence="1">Multi-pass membrane protein</topology>
    </subcellularLocation>
</comment>
<dbReference type="GO" id="GO:0015421">
    <property type="term" value="F:ABC-type oligopeptide transporter activity"/>
    <property type="evidence" value="ECO:0007669"/>
    <property type="project" value="TreeGrafter"/>
</dbReference>
<evidence type="ECO:0000259" key="13">
    <source>
        <dbReference type="PROSITE" id="PS50893"/>
    </source>
</evidence>
<dbReference type="InterPro" id="IPR017871">
    <property type="entry name" value="ABC_transporter-like_CS"/>
</dbReference>
<keyword evidence="3" id="KW-0813">Transport</keyword>
<dbReference type="AlphaFoldDB" id="A0AAD8BZG1"/>
<reference evidence="14" key="1">
    <citation type="journal article" date="2023" name="PLoS Negl. Trop. Dis.">
        <title>A genome sequence for Biomphalaria pfeifferi, the major vector snail for the human-infecting parasite Schistosoma mansoni.</title>
        <authorList>
            <person name="Bu L."/>
            <person name="Lu L."/>
            <person name="Laidemitt M.R."/>
            <person name="Zhang S.M."/>
            <person name="Mutuku M."/>
            <person name="Mkoji G."/>
            <person name="Steinauer M."/>
            <person name="Loker E.S."/>
        </authorList>
    </citation>
    <scope>NUCLEOTIDE SEQUENCE</scope>
    <source>
        <strain evidence="14">KasaAsao</strain>
    </source>
</reference>
<evidence type="ECO:0000256" key="9">
    <source>
        <dbReference type="ARBA" id="ARBA00022989"/>
    </source>
</evidence>
<dbReference type="SUPFAM" id="SSF52540">
    <property type="entry name" value="P-loop containing nucleoside triphosphate hydrolases"/>
    <property type="match status" value="1"/>
</dbReference>
<organism evidence="14 15">
    <name type="scientific">Biomphalaria pfeifferi</name>
    <name type="common">Bloodfluke planorb</name>
    <name type="synonym">Freshwater snail</name>
    <dbReference type="NCBI Taxonomy" id="112525"/>
    <lineage>
        <taxon>Eukaryota</taxon>
        <taxon>Metazoa</taxon>
        <taxon>Spiralia</taxon>
        <taxon>Lophotrochozoa</taxon>
        <taxon>Mollusca</taxon>
        <taxon>Gastropoda</taxon>
        <taxon>Heterobranchia</taxon>
        <taxon>Euthyneura</taxon>
        <taxon>Panpulmonata</taxon>
        <taxon>Hygrophila</taxon>
        <taxon>Lymnaeoidea</taxon>
        <taxon>Planorbidae</taxon>
        <taxon>Biomphalaria</taxon>
    </lineage>
</organism>
<keyword evidence="10" id="KW-0472">Membrane</keyword>
<reference evidence="14" key="2">
    <citation type="submission" date="2023-04" db="EMBL/GenBank/DDBJ databases">
        <authorList>
            <person name="Bu L."/>
            <person name="Lu L."/>
            <person name="Laidemitt M.R."/>
            <person name="Zhang S.M."/>
            <person name="Mutuku M."/>
            <person name="Mkoji G."/>
            <person name="Steinauer M."/>
            <person name="Loker E.S."/>
        </authorList>
    </citation>
    <scope>NUCLEOTIDE SEQUENCE</scope>
    <source>
        <strain evidence="14">KasaAsao</strain>
        <tissue evidence="14">Whole Snail</tissue>
    </source>
</reference>
<protein>
    <submittedName>
        <fullName evidence="14">Multidrug resistance protein 3</fullName>
    </submittedName>
</protein>
<evidence type="ECO:0000256" key="6">
    <source>
        <dbReference type="ARBA" id="ARBA00022741"/>
    </source>
</evidence>
<dbReference type="GO" id="GO:0016887">
    <property type="term" value="F:ATP hydrolysis activity"/>
    <property type="evidence" value="ECO:0007669"/>
    <property type="project" value="InterPro"/>
</dbReference>
<dbReference type="PROSITE" id="PS00211">
    <property type="entry name" value="ABC_TRANSPORTER_1"/>
    <property type="match status" value="1"/>
</dbReference>
<dbReference type="FunFam" id="3.40.50.300:FF:000479">
    <property type="entry name" value="Multidrug resistance protein 1A"/>
    <property type="match status" value="1"/>
</dbReference>
<keyword evidence="5" id="KW-0677">Repeat</keyword>
<comment type="caution">
    <text evidence="14">The sequence shown here is derived from an EMBL/GenBank/DDBJ whole genome shotgun (WGS) entry which is preliminary data.</text>
</comment>
<dbReference type="GO" id="GO:0090374">
    <property type="term" value="P:oligopeptide export from mitochondrion"/>
    <property type="evidence" value="ECO:0007669"/>
    <property type="project" value="TreeGrafter"/>
</dbReference>
<proteinExistence type="inferred from homology"/>
<feature type="domain" description="ABC transporter" evidence="13">
    <location>
        <begin position="69"/>
        <end position="306"/>
    </location>
</feature>
<keyword evidence="11" id="KW-0325">Glycoprotein</keyword>
<dbReference type="Pfam" id="PF00005">
    <property type="entry name" value="ABC_tran"/>
    <property type="match status" value="1"/>
</dbReference>
<dbReference type="InterPro" id="IPR027417">
    <property type="entry name" value="P-loop_NTPase"/>
</dbReference>
<gene>
    <name evidence="14" type="ORF">Bpfe_006823</name>
</gene>
<keyword evidence="15" id="KW-1185">Reference proteome</keyword>
<accession>A0AAD8BZG1</accession>
<evidence type="ECO:0000256" key="12">
    <source>
        <dbReference type="SAM" id="SignalP"/>
    </source>
</evidence>
<keyword evidence="6" id="KW-0547">Nucleotide-binding</keyword>
<evidence type="ECO:0000256" key="1">
    <source>
        <dbReference type="ARBA" id="ARBA00004141"/>
    </source>
</evidence>
<evidence type="ECO:0000256" key="10">
    <source>
        <dbReference type="ARBA" id="ARBA00023136"/>
    </source>
</evidence>
<dbReference type="InterPro" id="IPR036640">
    <property type="entry name" value="ABC1_TM_sf"/>
</dbReference>
<dbReference type="GO" id="GO:0005743">
    <property type="term" value="C:mitochondrial inner membrane"/>
    <property type="evidence" value="ECO:0007669"/>
    <property type="project" value="TreeGrafter"/>
</dbReference>
<evidence type="ECO:0000313" key="14">
    <source>
        <dbReference type="EMBL" id="KAK0063672.1"/>
    </source>
</evidence>
<evidence type="ECO:0000256" key="5">
    <source>
        <dbReference type="ARBA" id="ARBA00022737"/>
    </source>
</evidence>
<dbReference type="EMBL" id="JASAOG010000020">
    <property type="protein sequence ID" value="KAK0063672.1"/>
    <property type="molecule type" value="Genomic_DNA"/>
</dbReference>
<keyword evidence="7" id="KW-0067">ATP-binding</keyword>
<dbReference type="PANTHER" id="PTHR43394:SF27">
    <property type="entry name" value="ATP-DEPENDENT TRANSLOCASE ABCB1-LIKE"/>
    <property type="match status" value="1"/>
</dbReference>
<evidence type="ECO:0000256" key="7">
    <source>
        <dbReference type="ARBA" id="ARBA00022840"/>
    </source>
</evidence>
<evidence type="ECO:0000256" key="2">
    <source>
        <dbReference type="ARBA" id="ARBA00007577"/>
    </source>
</evidence>
<dbReference type="InterPro" id="IPR003593">
    <property type="entry name" value="AAA+_ATPase"/>
</dbReference>
<feature type="signal peptide" evidence="12">
    <location>
        <begin position="1"/>
        <end position="25"/>
    </location>
</feature>
<dbReference type="Gene3D" id="1.20.1560.10">
    <property type="entry name" value="ABC transporter type 1, transmembrane domain"/>
    <property type="match status" value="1"/>
</dbReference>
<keyword evidence="9" id="KW-1133">Transmembrane helix</keyword>
<keyword evidence="8" id="KW-1278">Translocase</keyword>
<evidence type="ECO:0000256" key="4">
    <source>
        <dbReference type="ARBA" id="ARBA00022692"/>
    </source>
</evidence>
<dbReference type="PANTHER" id="PTHR43394">
    <property type="entry name" value="ATP-DEPENDENT PERMEASE MDL1, MITOCHONDRIAL"/>
    <property type="match status" value="1"/>
</dbReference>
<dbReference type="InterPro" id="IPR039421">
    <property type="entry name" value="Type_1_exporter"/>
</dbReference>
<dbReference type="PROSITE" id="PS50893">
    <property type="entry name" value="ABC_TRANSPORTER_2"/>
    <property type="match status" value="1"/>
</dbReference>
<dbReference type="GO" id="GO:0005524">
    <property type="term" value="F:ATP binding"/>
    <property type="evidence" value="ECO:0007669"/>
    <property type="project" value="UniProtKB-KW"/>
</dbReference>
<keyword evidence="12" id="KW-0732">Signal</keyword>
<comment type="similarity">
    <text evidence="2">Belongs to the ABC transporter superfamily. ABCB family. Multidrug resistance exporter (TC 3.A.1.201) subfamily.</text>
</comment>
<evidence type="ECO:0000313" key="15">
    <source>
        <dbReference type="Proteomes" id="UP001233172"/>
    </source>
</evidence>
<evidence type="ECO:0000256" key="11">
    <source>
        <dbReference type="ARBA" id="ARBA00023180"/>
    </source>
</evidence>
<dbReference type="SMART" id="SM00382">
    <property type="entry name" value="AAA"/>
    <property type="match status" value="1"/>
</dbReference>
<evidence type="ECO:0000256" key="8">
    <source>
        <dbReference type="ARBA" id="ARBA00022967"/>
    </source>
</evidence>